<sequence length="416" mass="43869">MGRVRIVGAGMAGLAAAVDLARAGHKAELVDGAAQAGGRCRSYHDPQLGRTIDNGNHLVLSGNRAVVDYLATIGASDRLSGPLHADFPFVDRRSGARWAVRINDGPVPWWIFRDGRRVPGTRAGDYLRLAGLLGGAATQTVGDRIDARGGVWDKLIEPVLLAVLNTAAASGSAGLSAAVLRETLGKGGRAMRPRIAEPTLAAAFVDPAVSWLEQQGTTLTLGRRLRGLRFAEDRVVALDFGSGEEPVAAEETVILAVPPWVAASLVPGLTVPDDFRAIVNAHFAYTPPPGVAPMIGVIGGTAEWIFSFADRISVTVSAADHLVDTDRADLAATFWADIAAIHGLPPTLPPWQIVKEKRATFAATPEQDAKRPPAATRWRNLFLAGDWTQTGLPATIEGALRSGETAARLARGARLG</sequence>
<protein>
    <submittedName>
        <fullName evidence="2">Hydroxysqualene dehydroxylase HpnE</fullName>
        <ecNumber evidence="2">1.17.8.1</ecNumber>
    </submittedName>
</protein>
<dbReference type="PRINTS" id="PR00420">
    <property type="entry name" value="RNGMNOXGNASE"/>
</dbReference>
<evidence type="ECO:0000259" key="1">
    <source>
        <dbReference type="Pfam" id="PF01593"/>
    </source>
</evidence>
<dbReference type="Gene3D" id="1.10.3110.10">
    <property type="entry name" value="protoporphyrinogen ix oxidase, domain 3"/>
    <property type="match status" value="1"/>
</dbReference>
<dbReference type="PANTHER" id="PTHR42923:SF47">
    <property type="entry name" value="BLR3003 PROTEIN"/>
    <property type="match status" value="1"/>
</dbReference>
<dbReference type="GO" id="GO:0016491">
    <property type="term" value="F:oxidoreductase activity"/>
    <property type="evidence" value="ECO:0007669"/>
    <property type="project" value="UniProtKB-KW"/>
</dbReference>
<dbReference type="Proteomes" id="UP001279660">
    <property type="component" value="Unassembled WGS sequence"/>
</dbReference>
<organism evidence="2 3">
    <name type="scientific">Sphingomonas echinoides</name>
    <dbReference type="NCBI Taxonomy" id="59803"/>
    <lineage>
        <taxon>Bacteria</taxon>
        <taxon>Pseudomonadati</taxon>
        <taxon>Pseudomonadota</taxon>
        <taxon>Alphaproteobacteria</taxon>
        <taxon>Sphingomonadales</taxon>
        <taxon>Sphingomonadaceae</taxon>
        <taxon>Sphingomonas</taxon>
    </lineage>
</organism>
<proteinExistence type="predicted"/>
<comment type="caution">
    <text evidence="2">The sequence shown here is derived from an EMBL/GenBank/DDBJ whole genome shotgun (WGS) entry which is preliminary data.</text>
</comment>
<dbReference type="PANTHER" id="PTHR42923">
    <property type="entry name" value="PROTOPORPHYRINOGEN OXIDASE"/>
    <property type="match status" value="1"/>
</dbReference>
<evidence type="ECO:0000313" key="2">
    <source>
        <dbReference type="EMBL" id="MDX5985552.1"/>
    </source>
</evidence>
<keyword evidence="2" id="KW-0560">Oxidoreductase</keyword>
<dbReference type="EMBL" id="JAWXXV010000001">
    <property type="protein sequence ID" value="MDX5985552.1"/>
    <property type="molecule type" value="Genomic_DNA"/>
</dbReference>
<name>A0ABU4PQX2_9SPHN</name>
<dbReference type="Pfam" id="PF01593">
    <property type="entry name" value="Amino_oxidase"/>
    <property type="match status" value="1"/>
</dbReference>
<dbReference type="Gene3D" id="3.50.50.60">
    <property type="entry name" value="FAD/NAD(P)-binding domain"/>
    <property type="match status" value="1"/>
</dbReference>
<dbReference type="InterPro" id="IPR050464">
    <property type="entry name" value="Zeta_carotene_desat/Oxidored"/>
</dbReference>
<dbReference type="InterPro" id="IPR036188">
    <property type="entry name" value="FAD/NAD-bd_sf"/>
</dbReference>
<accession>A0ABU4PQX2</accession>
<dbReference type="InterPro" id="IPR002937">
    <property type="entry name" value="Amino_oxidase"/>
</dbReference>
<reference evidence="2 3" key="1">
    <citation type="submission" date="2023-11" db="EMBL/GenBank/DDBJ databases">
        <title>MicrobeMod: A computational toolkit for identifying prokaryotic methylation and restriction-modification with nanopore sequencing.</title>
        <authorList>
            <person name="Crits-Christoph A."/>
            <person name="Kang S.C."/>
            <person name="Lee H."/>
            <person name="Ostrov N."/>
        </authorList>
    </citation>
    <scope>NUCLEOTIDE SEQUENCE [LARGE SCALE GENOMIC DNA]</scope>
    <source>
        <strain evidence="2 3">ATCC 14820</strain>
    </source>
</reference>
<evidence type="ECO:0000313" key="3">
    <source>
        <dbReference type="Proteomes" id="UP001279660"/>
    </source>
</evidence>
<dbReference type="SUPFAM" id="SSF51905">
    <property type="entry name" value="FAD/NAD(P)-binding domain"/>
    <property type="match status" value="1"/>
</dbReference>
<keyword evidence="3" id="KW-1185">Reference proteome</keyword>
<dbReference type="InterPro" id="IPR017830">
    <property type="entry name" value="SQase_HpnE"/>
</dbReference>
<feature type="domain" description="Amine oxidase" evidence="1">
    <location>
        <begin position="11"/>
        <end position="408"/>
    </location>
</feature>
<dbReference type="EC" id="1.17.8.1" evidence="2"/>
<dbReference type="Gene3D" id="3.90.660.20">
    <property type="entry name" value="Protoporphyrinogen oxidase, mitochondrial, domain 2"/>
    <property type="match status" value="1"/>
</dbReference>
<dbReference type="NCBIfam" id="TIGR03467">
    <property type="entry name" value="HpnE"/>
    <property type="match status" value="1"/>
</dbReference>
<gene>
    <name evidence="2" type="primary">hpnE</name>
    <name evidence="2" type="ORF">SIL82_14945</name>
</gene>